<evidence type="ECO:0000256" key="1">
    <source>
        <dbReference type="SAM" id="MobiDB-lite"/>
    </source>
</evidence>
<evidence type="ECO:0000313" key="2">
    <source>
        <dbReference type="EMBL" id="CAG6772844.1"/>
    </source>
</evidence>
<dbReference type="EMBL" id="HBUF01589441">
    <property type="protein sequence ID" value="CAG6772844.1"/>
    <property type="molecule type" value="Transcribed_RNA"/>
</dbReference>
<reference evidence="2" key="1">
    <citation type="submission" date="2021-05" db="EMBL/GenBank/DDBJ databases">
        <authorList>
            <person name="Alioto T."/>
            <person name="Alioto T."/>
            <person name="Gomez Garrido J."/>
        </authorList>
    </citation>
    <scope>NUCLEOTIDE SEQUENCE</scope>
</reference>
<protein>
    <submittedName>
        <fullName evidence="2">Uncharacterized protein</fullName>
    </submittedName>
</protein>
<name>A0A8D9F1H6_9HEMI</name>
<sequence length="115" mass="13787">MRRRKCMNTKDQVNCFNKMCKFRLKRNNEDLKIYKITFKSSFSGKFWQRISRFTKHETARSFFVAHEKKKKKVWPGEGGWGGPFFFRRLFVGENSAQHPRGLPGRQRPNWREVGA</sequence>
<dbReference type="EMBL" id="HBUF01589442">
    <property type="protein sequence ID" value="CAG6772845.1"/>
    <property type="molecule type" value="Transcribed_RNA"/>
</dbReference>
<accession>A0A8D9F1H6</accession>
<feature type="region of interest" description="Disordered" evidence="1">
    <location>
        <begin position="95"/>
        <end position="115"/>
    </location>
</feature>
<organism evidence="2">
    <name type="scientific">Cacopsylla melanoneura</name>
    <dbReference type="NCBI Taxonomy" id="428564"/>
    <lineage>
        <taxon>Eukaryota</taxon>
        <taxon>Metazoa</taxon>
        <taxon>Ecdysozoa</taxon>
        <taxon>Arthropoda</taxon>
        <taxon>Hexapoda</taxon>
        <taxon>Insecta</taxon>
        <taxon>Pterygota</taxon>
        <taxon>Neoptera</taxon>
        <taxon>Paraneoptera</taxon>
        <taxon>Hemiptera</taxon>
        <taxon>Sternorrhyncha</taxon>
        <taxon>Psylloidea</taxon>
        <taxon>Psyllidae</taxon>
        <taxon>Psyllinae</taxon>
        <taxon>Cacopsylla</taxon>
    </lineage>
</organism>
<dbReference type="AlphaFoldDB" id="A0A8D9F1H6"/>
<proteinExistence type="predicted"/>